<feature type="compositionally biased region" description="Gly residues" evidence="6">
    <location>
        <begin position="289"/>
        <end position="298"/>
    </location>
</feature>
<organism evidence="9 10">
    <name type="scientific">Zalerion maritima</name>
    <dbReference type="NCBI Taxonomy" id="339359"/>
    <lineage>
        <taxon>Eukaryota</taxon>
        <taxon>Fungi</taxon>
        <taxon>Dikarya</taxon>
        <taxon>Ascomycota</taxon>
        <taxon>Pezizomycotina</taxon>
        <taxon>Sordariomycetes</taxon>
        <taxon>Lulworthiomycetidae</taxon>
        <taxon>Lulworthiales</taxon>
        <taxon>Lulworthiaceae</taxon>
        <taxon>Zalerion</taxon>
    </lineage>
</organism>
<evidence type="ECO:0000256" key="6">
    <source>
        <dbReference type="SAM" id="MobiDB-lite"/>
    </source>
</evidence>
<keyword evidence="10" id="KW-1185">Reference proteome</keyword>
<dbReference type="PANTHER" id="PTHR33048">
    <property type="entry name" value="PTH11-LIKE INTEGRAL MEMBRANE PROTEIN (AFU_ORTHOLOGUE AFUA_5G11245)"/>
    <property type="match status" value="1"/>
</dbReference>
<sequence>MAAADSKSDMLVGLNGALIGLSTVIMVMRLYVRGFMTKALGLDDGVASFAYLLCIALSSMEIVAAKAGSGTHLSELSHDQIHSFFATLPTVQLLFFASAGVVRLSVFAFLPRLSKDKTYLRTIYAFSGLTVGLTLPCIIILTTECKHIPDLWDFDAPGRDCLDKTKEAYMMWAHSIIGIVIDIALLVLPIWVIHKNLRFSTKTLQVILVFCVGIFSVTTGIIRFGFIVSSNFNTDTSFKMAKVAPWSDLECHVGLWCGSFPALQPLLRLISYKLGLRSSLSSTTPRKTPGGGYYGQSGNGTSAGQSRLATKHGQTHMFSASASRAHAAGYMRHGSQTDSKDEFEDDVSRKAIVTSSSGSVELQDLERGGGNNHLQEPGGKMGSIGVRTDVRIQVSDASEIDGQQGAKSWVAL</sequence>
<dbReference type="EMBL" id="JAKWBI020000226">
    <property type="protein sequence ID" value="KAJ2898557.1"/>
    <property type="molecule type" value="Genomic_DNA"/>
</dbReference>
<feature type="transmembrane region" description="Helical" evidence="7">
    <location>
        <begin position="44"/>
        <end position="64"/>
    </location>
</feature>
<evidence type="ECO:0000256" key="1">
    <source>
        <dbReference type="ARBA" id="ARBA00004141"/>
    </source>
</evidence>
<feature type="transmembrane region" description="Helical" evidence="7">
    <location>
        <begin position="12"/>
        <end position="32"/>
    </location>
</feature>
<evidence type="ECO:0000256" key="4">
    <source>
        <dbReference type="ARBA" id="ARBA00023136"/>
    </source>
</evidence>
<gene>
    <name evidence="9" type="ORF">MKZ38_003848</name>
</gene>
<evidence type="ECO:0000256" key="3">
    <source>
        <dbReference type="ARBA" id="ARBA00022989"/>
    </source>
</evidence>
<dbReference type="Proteomes" id="UP001201980">
    <property type="component" value="Unassembled WGS sequence"/>
</dbReference>
<dbReference type="GO" id="GO:0016020">
    <property type="term" value="C:membrane"/>
    <property type="evidence" value="ECO:0007669"/>
    <property type="project" value="UniProtKB-SubCell"/>
</dbReference>
<accession>A0AAD5WRG7</accession>
<proteinExistence type="inferred from homology"/>
<keyword evidence="4 7" id="KW-0472">Membrane</keyword>
<feature type="region of interest" description="Disordered" evidence="6">
    <location>
        <begin position="355"/>
        <end position="383"/>
    </location>
</feature>
<feature type="transmembrane region" description="Helical" evidence="7">
    <location>
        <begin position="122"/>
        <end position="142"/>
    </location>
</feature>
<feature type="transmembrane region" description="Helical" evidence="7">
    <location>
        <begin position="84"/>
        <end position="110"/>
    </location>
</feature>
<dbReference type="AlphaFoldDB" id="A0AAD5WRG7"/>
<evidence type="ECO:0000259" key="8">
    <source>
        <dbReference type="Pfam" id="PF20684"/>
    </source>
</evidence>
<feature type="domain" description="Rhodopsin" evidence="8">
    <location>
        <begin position="28"/>
        <end position="268"/>
    </location>
</feature>
<evidence type="ECO:0000256" key="7">
    <source>
        <dbReference type="SAM" id="Phobius"/>
    </source>
</evidence>
<evidence type="ECO:0000313" key="9">
    <source>
        <dbReference type="EMBL" id="KAJ2898557.1"/>
    </source>
</evidence>
<comment type="similarity">
    <text evidence="5">Belongs to the SAT4 family.</text>
</comment>
<evidence type="ECO:0000256" key="5">
    <source>
        <dbReference type="ARBA" id="ARBA00038359"/>
    </source>
</evidence>
<comment type="caution">
    <text evidence="9">The sequence shown here is derived from an EMBL/GenBank/DDBJ whole genome shotgun (WGS) entry which is preliminary data.</text>
</comment>
<dbReference type="PANTHER" id="PTHR33048:SF47">
    <property type="entry name" value="INTEGRAL MEMBRANE PROTEIN-RELATED"/>
    <property type="match status" value="1"/>
</dbReference>
<feature type="transmembrane region" description="Helical" evidence="7">
    <location>
        <begin position="172"/>
        <end position="194"/>
    </location>
</feature>
<evidence type="ECO:0000313" key="10">
    <source>
        <dbReference type="Proteomes" id="UP001201980"/>
    </source>
</evidence>
<comment type="subcellular location">
    <subcellularLocation>
        <location evidence="1">Membrane</location>
        <topology evidence="1">Multi-pass membrane protein</topology>
    </subcellularLocation>
</comment>
<protein>
    <recommendedName>
        <fullName evidence="8">Rhodopsin domain-containing protein</fullName>
    </recommendedName>
</protein>
<reference evidence="9" key="1">
    <citation type="submission" date="2022-07" db="EMBL/GenBank/DDBJ databases">
        <title>Draft genome sequence of Zalerion maritima ATCC 34329, a (micro)plastics degrading marine fungus.</title>
        <authorList>
            <person name="Paco A."/>
            <person name="Goncalves M.F.M."/>
            <person name="Rocha-Santos T.A.P."/>
            <person name="Alves A."/>
        </authorList>
    </citation>
    <scope>NUCLEOTIDE SEQUENCE</scope>
    <source>
        <strain evidence="9">ATCC 34329</strain>
    </source>
</reference>
<keyword evidence="2 7" id="KW-0812">Transmembrane</keyword>
<evidence type="ECO:0000256" key="2">
    <source>
        <dbReference type="ARBA" id="ARBA00022692"/>
    </source>
</evidence>
<dbReference type="InterPro" id="IPR049326">
    <property type="entry name" value="Rhodopsin_dom_fungi"/>
</dbReference>
<keyword evidence="3 7" id="KW-1133">Transmembrane helix</keyword>
<name>A0AAD5WRG7_9PEZI</name>
<feature type="transmembrane region" description="Helical" evidence="7">
    <location>
        <begin position="206"/>
        <end position="228"/>
    </location>
</feature>
<feature type="region of interest" description="Disordered" evidence="6">
    <location>
        <begin position="281"/>
        <end position="307"/>
    </location>
</feature>
<dbReference type="InterPro" id="IPR052337">
    <property type="entry name" value="SAT4-like"/>
</dbReference>
<dbReference type="Pfam" id="PF20684">
    <property type="entry name" value="Fung_rhodopsin"/>
    <property type="match status" value="1"/>
</dbReference>